<dbReference type="InterPro" id="IPR011701">
    <property type="entry name" value="MFS"/>
</dbReference>
<dbReference type="SUPFAM" id="SSF103473">
    <property type="entry name" value="MFS general substrate transporter"/>
    <property type="match status" value="1"/>
</dbReference>
<dbReference type="InterPro" id="IPR020846">
    <property type="entry name" value="MFS_dom"/>
</dbReference>
<sequence>MIIRWSHRQVAMLGAVLANLGLIVMPFAPNLVFMYAFFGILTGLGNSLVYVPSHVLSGLYYSKHRSLATGIATAGSGFGTTVFPIVINELIQYYGWRGSLFIISGLNLHLLIFTALLWPVPRRTQVLVSRADNLEEAESVTINVNQNVEIEMRSDTISGTVYCDNEDHKDGVSLPSKVLNQQSYKNGECKDEGLCVENVNIDKNNVSSPLMRSTSKPQALSVKQKIQQYFSAVFTTDFIIYFLSNIFWNAGAGIMLIFFAEYVFSIGLDKQDSSILYALIGAGNCVGCVLGGLLGNIKHFDRIHVYLLGNIGAGLLPCLIPWKATHTFWCLAIIVVLFGLMFGIILGLLVVVTSDLLGTEALGRGFGYLMLSNGIGTFSGPPIAGLLIDSFKNNDLAMFLSGGFSILGGAVMCLVPLRRRFCHTSHPTVVRCQDGEEIIEPPDR</sequence>
<dbReference type="Gene3D" id="1.20.1250.20">
    <property type="entry name" value="MFS general substrate transporter like domains"/>
    <property type="match status" value="1"/>
</dbReference>
<evidence type="ECO:0000313" key="4">
    <source>
        <dbReference type="EMBL" id="KAH3853346.1"/>
    </source>
</evidence>
<proteinExistence type="predicted"/>
<evidence type="ECO:0000256" key="1">
    <source>
        <dbReference type="ARBA" id="ARBA00004141"/>
    </source>
</evidence>
<dbReference type="PROSITE" id="PS50850">
    <property type="entry name" value="MFS"/>
    <property type="match status" value="1"/>
</dbReference>
<feature type="transmembrane region" description="Helical" evidence="2">
    <location>
        <begin position="329"/>
        <end position="352"/>
    </location>
</feature>
<evidence type="ECO:0000259" key="3">
    <source>
        <dbReference type="PROSITE" id="PS50850"/>
    </source>
</evidence>
<feature type="transmembrane region" description="Helical" evidence="2">
    <location>
        <begin position="12"/>
        <end position="28"/>
    </location>
</feature>
<dbReference type="PANTHER" id="PTHR11360">
    <property type="entry name" value="MONOCARBOXYLATE TRANSPORTER"/>
    <property type="match status" value="1"/>
</dbReference>
<organism evidence="4 5">
    <name type="scientific">Dreissena polymorpha</name>
    <name type="common">Zebra mussel</name>
    <name type="synonym">Mytilus polymorpha</name>
    <dbReference type="NCBI Taxonomy" id="45954"/>
    <lineage>
        <taxon>Eukaryota</taxon>
        <taxon>Metazoa</taxon>
        <taxon>Spiralia</taxon>
        <taxon>Lophotrochozoa</taxon>
        <taxon>Mollusca</taxon>
        <taxon>Bivalvia</taxon>
        <taxon>Autobranchia</taxon>
        <taxon>Heteroconchia</taxon>
        <taxon>Euheterodonta</taxon>
        <taxon>Imparidentia</taxon>
        <taxon>Neoheterodontei</taxon>
        <taxon>Myida</taxon>
        <taxon>Dreissenoidea</taxon>
        <taxon>Dreissenidae</taxon>
        <taxon>Dreissena</taxon>
    </lineage>
</organism>
<reference evidence="4" key="2">
    <citation type="submission" date="2020-11" db="EMBL/GenBank/DDBJ databases">
        <authorList>
            <person name="McCartney M.A."/>
            <person name="Auch B."/>
            <person name="Kono T."/>
            <person name="Mallez S."/>
            <person name="Becker A."/>
            <person name="Gohl D.M."/>
            <person name="Silverstein K.A.T."/>
            <person name="Koren S."/>
            <person name="Bechman K.B."/>
            <person name="Herman A."/>
            <person name="Abrahante J.E."/>
            <person name="Garbe J."/>
        </authorList>
    </citation>
    <scope>NUCLEOTIDE SEQUENCE</scope>
    <source>
        <strain evidence="4">Duluth1</strain>
        <tissue evidence="4">Whole animal</tissue>
    </source>
</reference>
<feature type="transmembrane region" description="Helical" evidence="2">
    <location>
        <begin position="99"/>
        <end position="120"/>
    </location>
</feature>
<feature type="transmembrane region" description="Helical" evidence="2">
    <location>
        <begin position="303"/>
        <end position="322"/>
    </location>
</feature>
<feature type="domain" description="Major facilitator superfamily (MFS) profile" evidence="3">
    <location>
        <begin position="1"/>
        <end position="420"/>
    </location>
</feature>
<protein>
    <recommendedName>
        <fullName evidence="3">Major facilitator superfamily (MFS) profile domain-containing protein</fullName>
    </recommendedName>
</protein>
<name>A0A9D4LAB1_DREPO</name>
<evidence type="ECO:0000313" key="5">
    <source>
        <dbReference type="Proteomes" id="UP000828390"/>
    </source>
</evidence>
<keyword evidence="2" id="KW-1133">Transmembrane helix</keyword>
<feature type="transmembrane region" description="Helical" evidence="2">
    <location>
        <begin position="275"/>
        <end position="297"/>
    </location>
</feature>
<dbReference type="PANTHER" id="PTHR11360:SF284">
    <property type="entry name" value="EG:103B4.3 PROTEIN-RELATED"/>
    <property type="match status" value="1"/>
</dbReference>
<dbReference type="GO" id="GO:0016020">
    <property type="term" value="C:membrane"/>
    <property type="evidence" value="ECO:0007669"/>
    <property type="project" value="UniProtKB-SubCell"/>
</dbReference>
<keyword evidence="2" id="KW-0472">Membrane</keyword>
<feature type="transmembrane region" description="Helical" evidence="2">
    <location>
        <begin position="34"/>
        <end position="55"/>
    </location>
</feature>
<dbReference type="InterPro" id="IPR036259">
    <property type="entry name" value="MFS_trans_sf"/>
</dbReference>
<gene>
    <name evidence="4" type="ORF">DPMN_095868</name>
</gene>
<dbReference type="GO" id="GO:0022857">
    <property type="term" value="F:transmembrane transporter activity"/>
    <property type="evidence" value="ECO:0007669"/>
    <property type="project" value="InterPro"/>
</dbReference>
<dbReference type="Proteomes" id="UP000828390">
    <property type="component" value="Unassembled WGS sequence"/>
</dbReference>
<reference evidence="4" key="1">
    <citation type="journal article" date="2019" name="bioRxiv">
        <title>The Genome of the Zebra Mussel, Dreissena polymorpha: A Resource for Invasive Species Research.</title>
        <authorList>
            <person name="McCartney M.A."/>
            <person name="Auch B."/>
            <person name="Kono T."/>
            <person name="Mallez S."/>
            <person name="Zhang Y."/>
            <person name="Obille A."/>
            <person name="Becker A."/>
            <person name="Abrahante J.E."/>
            <person name="Garbe J."/>
            <person name="Badalamenti J.P."/>
            <person name="Herman A."/>
            <person name="Mangelson H."/>
            <person name="Liachko I."/>
            <person name="Sullivan S."/>
            <person name="Sone E.D."/>
            <person name="Koren S."/>
            <person name="Silverstein K.A.T."/>
            <person name="Beckman K.B."/>
            <person name="Gohl D.M."/>
        </authorList>
    </citation>
    <scope>NUCLEOTIDE SEQUENCE</scope>
    <source>
        <strain evidence="4">Duluth1</strain>
        <tissue evidence="4">Whole animal</tissue>
    </source>
</reference>
<feature type="transmembrane region" description="Helical" evidence="2">
    <location>
        <begin position="396"/>
        <end position="417"/>
    </location>
</feature>
<dbReference type="AlphaFoldDB" id="A0A9D4LAB1"/>
<comment type="caution">
    <text evidence="4">The sequence shown here is derived from an EMBL/GenBank/DDBJ whole genome shotgun (WGS) entry which is preliminary data.</text>
</comment>
<comment type="subcellular location">
    <subcellularLocation>
        <location evidence="1">Membrane</location>
        <topology evidence="1">Multi-pass membrane protein</topology>
    </subcellularLocation>
</comment>
<accession>A0A9D4LAB1</accession>
<dbReference type="EMBL" id="JAIWYP010000003">
    <property type="protein sequence ID" value="KAH3853346.1"/>
    <property type="molecule type" value="Genomic_DNA"/>
</dbReference>
<keyword evidence="5" id="KW-1185">Reference proteome</keyword>
<keyword evidence="2" id="KW-0812">Transmembrane</keyword>
<feature type="transmembrane region" description="Helical" evidence="2">
    <location>
        <begin position="67"/>
        <end position="87"/>
    </location>
</feature>
<dbReference type="Pfam" id="PF07690">
    <property type="entry name" value="MFS_1"/>
    <property type="match status" value="1"/>
</dbReference>
<evidence type="ECO:0000256" key="2">
    <source>
        <dbReference type="SAM" id="Phobius"/>
    </source>
</evidence>
<dbReference type="InterPro" id="IPR050327">
    <property type="entry name" value="Proton-linked_MCT"/>
</dbReference>